<dbReference type="InterPro" id="IPR001919">
    <property type="entry name" value="CBD2"/>
</dbReference>
<dbReference type="PROSITE" id="PS51173">
    <property type="entry name" value="CBM2"/>
    <property type="match status" value="1"/>
</dbReference>
<protein>
    <submittedName>
        <fullName evidence="5">Lytic polysaccharide monooxygenase</fullName>
    </submittedName>
</protein>
<dbReference type="EMBL" id="JBHLUH010000040">
    <property type="protein sequence ID" value="MFC0530062.1"/>
    <property type="molecule type" value="Genomic_DNA"/>
</dbReference>
<feature type="region of interest" description="Disordered" evidence="2">
    <location>
        <begin position="234"/>
        <end position="274"/>
    </location>
</feature>
<keyword evidence="6" id="KW-1185">Reference proteome</keyword>
<dbReference type="SUPFAM" id="SSF49384">
    <property type="entry name" value="Carbohydrate-binding domain"/>
    <property type="match status" value="1"/>
</dbReference>
<evidence type="ECO:0000259" key="4">
    <source>
        <dbReference type="PROSITE" id="PS51173"/>
    </source>
</evidence>
<dbReference type="InterPro" id="IPR004302">
    <property type="entry name" value="Cellulose/chitin-bd_N"/>
</dbReference>
<proteinExistence type="predicted"/>
<dbReference type="SMART" id="SM00637">
    <property type="entry name" value="CBD_II"/>
    <property type="match status" value="1"/>
</dbReference>
<dbReference type="InterPro" id="IPR008965">
    <property type="entry name" value="CBM2/CBM3_carb-bd_dom_sf"/>
</dbReference>
<dbReference type="CDD" id="cd21177">
    <property type="entry name" value="LPMO_AA10"/>
    <property type="match status" value="1"/>
</dbReference>
<keyword evidence="1 3" id="KW-0732">Signal</keyword>
<dbReference type="Pfam" id="PF00553">
    <property type="entry name" value="CBM_2"/>
    <property type="match status" value="1"/>
</dbReference>
<dbReference type="InterPro" id="IPR012291">
    <property type="entry name" value="CBM2_carb-bd_dom_sf"/>
</dbReference>
<organism evidence="5 6">
    <name type="scientific">Phytohabitans kaempferiae</name>
    <dbReference type="NCBI Taxonomy" id="1620943"/>
    <lineage>
        <taxon>Bacteria</taxon>
        <taxon>Bacillati</taxon>
        <taxon>Actinomycetota</taxon>
        <taxon>Actinomycetes</taxon>
        <taxon>Micromonosporales</taxon>
        <taxon>Micromonosporaceae</taxon>
    </lineage>
</organism>
<feature type="domain" description="CBM2" evidence="4">
    <location>
        <begin position="270"/>
        <end position="373"/>
    </location>
</feature>
<dbReference type="Gene3D" id="2.60.40.290">
    <property type="match status" value="1"/>
</dbReference>
<dbReference type="SUPFAM" id="SSF81296">
    <property type="entry name" value="E set domains"/>
    <property type="match status" value="1"/>
</dbReference>
<dbReference type="Proteomes" id="UP001589867">
    <property type="component" value="Unassembled WGS sequence"/>
</dbReference>
<feature type="compositionally biased region" description="Pro residues" evidence="2">
    <location>
        <begin position="237"/>
        <end position="269"/>
    </location>
</feature>
<name>A0ABV6M5T8_9ACTN</name>
<dbReference type="InterPro" id="IPR051024">
    <property type="entry name" value="GlcNAc_Chitin_IntDeg"/>
</dbReference>
<sequence length="374" mass="39676">MSTVRHARRTATVVFAALIMLATALVSTTGTASAHGSAIGPESRNYGCWKRWGSDFQNPAMATQDPMCWQAWQADSTAMWNWNSLYRDDVGGNHQGQVPDGQLCSGGRTGGMRYAALDNPGNWRATNLSTSFTWRMHDQALHGADYIRIYVTRQGYNPLTQALRWSDLELRHDTGRILPGVGTRESDPVLNGVTISANVTAPGRSGRHIVYAIWKASHADQNYYFCSDVNFGGQPDPTTPPPTTAPPTTAPPTTPPPTTRPPTTPPPTTPGTGTGSCSVSYAVVGQWNGGFQADVRVTAGSSAIRGWTVRWTYANGQQVAQSWGATITSSGSSVTATNVAYNGSLGAGASTTFGLIGSWTGSNAVPTPTCTATT</sequence>
<keyword evidence="5" id="KW-0503">Monooxygenase</keyword>
<dbReference type="GO" id="GO:0004497">
    <property type="term" value="F:monooxygenase activity"/>
    <property type="evidence" value="ECO:0007669"/>
    <property type="project" value="UniProtKB-KW"/>
</dbReference>
<evidence type="ECO:0000256" key="1">
    <source>
        <dbReference type="ARBA" id="ARBA00022729"/>
    </source>
</evidence>
<accession>A0ABV6M5T8</accession>
<reference evidence="5 6" key="1">
    <citation type="submission" date="2024-09" db="EMBL/GenBank/DDBJ databases">
        <authorList>
            <person name="Sun Q."/>
            <person name="Mori K."/>
        </authorList>
    </citation>
    <scope>NUCLEOTIDE SEQUENCE [LARGE SCALE GENOMIC DNA]</scope>
    <source>
        <strain evidence="5 6">TBRC 3947</strain>
    </source>
</reference>
<dbReference type="RefSeq" id="WP_377253161.1">
    <property type="nucleotide sequence ID" value="NZ_JBHLUH010000040.1"/>
</dbReference>
<evidence type="ECO:0000256" key="3">
    <source>
        <dbReference type="SAM" id="SignalP"/>
    </source>
</evidence>
<evidence type="ECO:0000313" key="6">
    <source>
        <dbReference type="Proteomes" id="UP001589867"/>
    </source>
</evidence>
<dbReference type="Pfam" id="PF03067">
    <property type="entry name" value="LPMO_10"/>
    <property type="match status" value="1"/>
</dbReference>
<dbReference type="PANTHER" id="PTHR34823">
    <property type="entry name" value="GLCNAC-BINDING PROTEIN A"/>
    <property type="match status" value="1"/>
</dbReference>
<feature type="signal peptide" evidence="3">
    <location>
        <begin position="1"/>
        <end position="34"/>
    </location>
</feature>
<keyword evidence="5" id="KW-0560">Oxidoreductase</keyword>
<evidence type="ECO:0000313" key="5">
    <source>
        <dbReference type="EMBL" id="MFC0530062.1"/>
    </source>
</evidence>
<dbReference type="InterPro" id="IPR014756">
    <property type="entry name" value="Ig_E-set"/>
</dbReference>
<feature type="chain" id="PRO_5046830484" evidence="3">
    <location>
        <begin position="35"/>
        <end position="374"/>
    </location>
</feature>
<gene>
    <name evidence="5" type="ORF">ACFFIA_20575</name>
</gene>
<dbReference type="Gene3D" id="2.70.50.50">
    <property type="entry name" value="chitin-binding protein cbp21"/>
    <property type="match status" value="1"/>
</dbReference>
<evidence type="ECO:0000256" key="2">
    <source>
        <dbReference type="SAM" id="MobiDB-lite"/>
    </source>
</evidence>
<dbReference type="PANTHER" id="PTHR34823:SF1">
    <property type="entry name" value="CHITIN-BINDING TYPE-4 DOMAIN-CONTAINING PROTEIN"/>
    <property type="match status" value="1"/>
</dbReference>
<comment type="caution">
    <text evidence="5">The sequence shown here is derived from an EMBL/GenBank/DDBJ whole genome shotgun (WGS) entry which is preliminary data.</text>
</comment>